<dbReference type="RefSeq" id="WP_265383790.1">
    <property type="nucleotide sequence ID" value="NZ_CP110615.1"/>
</dbReference>
<name>A0ABY6P2W9_9NOCA</name>
<keyword evidence="1" id="KW-1133">Transmembrane helix</keyword>
<organism evidence="2 3">
    <name type="scientific">Rhodococcus antarcticus</name>
    <dbReference type="NCBI Taxonomy" id="2987751"/>
    <lineage>
        <taxon>Bacteria</taxon>
        <taxon>Bacillati</taxon>
        <taxon>Actinomycetota</taxon>
        <taxon>Actinomycetes</taxon>
        <taxon>Mycobacteriales</taxon>
        <taxon>Nocardiaceae</taxon>
        <taxon>Rhodococcus</taxon>
    </lineage>
</organism>
<evidence type="ECO:0008006" key="4">
    <source>
        <dbReference type="Google" id="ProtNLM"/>
    </source>
</evidence>
<keyword evidence="3" id="KW-1185">Reference proteome</keyword>
<evidence type="ECO:0000313" key="3">
    <source>
        <dbReference type="Proteomes" id="UP001164965"/>
    </source>
</evidence>
<feature type="transmembrane region" description="Helical" evidence="1">
    <location>
        <begin position="100"/>
        <end position="118"/>
    </location>
</feature>
<gene>
    <name evidence="2" type="ORF">RHODO2019_04335</name>
</gene>
<reference evidence="2" key="1">
    <citation type="submission" date="2022-10" db="EMBL/GenBank/DDBJ databases">
        <title>Rhodococcus sp.75.</title>
        <authorList>
            <person name="Sun M."/>
        </authorList>
    </citation>
    <scope>NUCLEOTIDE SEQUENCE</scope>
    <source>
        <strain evidence="2">75</strain>
    </source>
</reference>
<evidence type="ECO:0000256" key="1">
    <source>
        <dbReference type="SAM" id="Phobius"/>
    </source>
</evidence>
<evidence type="ECO:0000313" key="2">
    <source>
        <dbReference type="EMBL" id="UZJ25686.1"/>
    </source>
</evidence>
<accession>A0ABY6P2W9</accession>
<dbReference type="EMBL" id="CP110615">
    <property type="protein sequence ID" value="UZJ25686.1"/>
    <property type="molecule type" value="Genomic_DNA"/>
</dbReference>
<feature type="transmembrane region" description="Helical" evidence="1">
    <location>
        <begin position="125"/>
        <end position="145"/>
    </location>
</feature>
<dbReference type="Proteomes" id="UP001164965">
    <property type="component" value="Chromosome"/>
</dbReference>
<proteinExistence type="predicted"/>
<sequence>MTRSDLLVVVVLLLSGVGTGSLAILAAVSAPGAEVVAAAPDEIVPAPSDRDILAAAAAGSTVSVERDAAGALVMVLPGRYDARTVEQVVPAPAAPPPGTALLLGLGSGLLLLAAAARVRTRTARVGLLAAAAAGCCGAVGLVVLLS</sequence>
<protein>
    <recommendedName>
        <fullName evidence="4">Secreted protein with PEP-CTERM sorting signal</fullName>
    </recommendedName>
</protein>
<keyword evidence="1" id="KW-0812">Transmembrane</keyword>
<keyword evidence="1" id="KW-0472">Membrane</keyword>